<sequence>MDRLGLGSMSWLPSQGELQSFCRLYQIPASVNPRLPCLGDKFPIAMTGSLCLPRVLQSLRDWKLRFFFVNNNFLPVRLPLRDMRNPIAPPLRDCDVPLFRLLVENPTPTIVFPEPVLVMAHVNPLWDESEFRPAVMEEGQEMNLLKILKKANRGMEFVAIESSIPPPLPPQMELLPVSPSGSAEEISSPDDDELPLDALLEKRGHVTHSVPESADPSSHPPLKLRLRRSGQRTVVSLPEVSSVATPISGKRKEVCPSTIVLDDDNDDEPEEVSSLRKKKGKMVVEADAAVFADSPIRESYEPNVVIPSGGVSAPGSSQCLEVHASAVLTEVVSVTMAPMGD</sequence>
<evidence type="ECO:0000313" key="2">
    <source>
        <dbReference type="EMBL" id="KAD4385007.1"/>
    </source>
</evidence>
<organism evidence="2 3">
    <name type="scientific">Mikania micrantha</name>
    <name type="common">bitter vine</name>
    <dbReference type="NCBI Taxonomy" id="192012"/>
    <lineage>
        <taxon>Eukaryota</taxon>
        <taxon>Viridiplantae</taxon>
        <taxon>Streptophyta</taxon>
        <taxon>Embryophyta</taxon>
        <taxon>Tracheophyta</taxon>
        <taxon>Spermatophyta</taxon>
        <taxon>Magnoliopsida</taxon>
        <taxon>eudicotyledons</taxon>
        <taxon>Gunneridae</taxon>
        <taxon>Pentapetalae</taxon>
        <taxon>asterids</taxon>
        <taxon>campanulids</taxon>
        <taxon>Asterales</taxon>
        <taxon>Asteraceae</taxon>
        <taxon>Asteroideae</taxon>
        <taxon>Heliantheae alliance</taxon>
        <taxon>Eupatorieae</taxon>
        <taxon>Mikania</taxon>
    </lineage>
</organism>
<evidence type="ECO:0000256" key="1">
    <source>
        <dbReference type="SAM" id="MobiDB-lite"/>
    </source>
</evidence>
<feature type="region of interest" description="Disordered" evidence="1">
    <location>
        <begin position="207"/>
        <end position="230"/>
    </location>
</feature>
<keyword evidence="3" id="KW-1185">Reference proteome</keyword>
<accession>A0A5N6N4H0</accession>
<dbReference type="EMBL" id="SZYD01000013">
    <property type="protein sequence ID" value="KAD4385007.1"/>
    <property type="molecule type" value="Genomic_DNA"/>
</dbReference>
<reference evidence="2 3" key="1">
    <citation type="submission" date="2019-05" db="EMBL/GenBank/DDBJ databases">
        <title>Mikania micrantha, genome provides insights into the molecular mechanism of rapid growth.</title>
        <authorList>
            <person name="Liu B."/>
        </authorList>
    </citation>
    <scope>NUCLEOTIDE SEQUENCE [LARGE SCALE GENOMIC DNA]</scope>
    <source>
        <strain evidence="2">NLD-2019</strain>
        <tissue evidence="2">Leaf</tissue>
    </source>
</reference>
<name>A0A5N6N4H0_9ASTR</name>
<evidence type="ECO:0000313" key="3">
    <source>
        <dbReference type="Proteomes" id="UP000326396"/>
    </source>
</evidence>
<proteinExistence type="predicted"/>
<protein>
    <submittedName>
        <fullName evidence="2">Uncharacterized protein</fullName>
    </submittedName>
</protein>
<dbReference type="Proteomes" id="UP000326396">
    <property type="component" value="Linkage Group LG3"/>
</dbReference>
<comment type="caution">
    <text evidence="2">The sequence shown here is derived from an EMBL/GenBank/DDBJ whole genome shotgun (WGS) entry which is preliminary data.</text>
</comment>
<dbReference type="AlphaFoldDB" id="A0A5N6N4H0"/>
<gene>
    <name evidence="2" type="ORF">E3N88_25175</name>
</gene>
<feature type="region of interest" description="Disordered" evidence="1">
    <location>
        <begin position="168"/>
        <end position="193"/>
    </location>
</feature>